<protein>
    <submittedName>
        <fullName evidence="1">Uncharacterized protein</fullName>
    </submittedName>
</protein>
<dbReference type="AlphaFoldDB" id="C4J7M0"/>
<reference evidence="1" key="2">
    <citation type="submission" date="2012-06" db="EMBL/GenBank/DDBJ databases">
        <authorList>
            <person name="Yu Y."/>
            <person name="Currie J."/>
            <person name="Lomeli R."/>
            <person name="Angelova A."/>
            <person name="Collura K."/>
            <person name="Wissotski M."/>
            <person name="Campos D."/>
            <person name="Kudrna D."/>
            <person name="Golser W."/>
            <person name="Ashely E."/>
            <person name="Descour A."/>
            <person name="Fernandes J."/>
            <person name="Soderlund C."/>
            <person name="Walbot V."/>
        </authorList>
    </citation>
    <scope>NUCLEOTIDE SEQUENCE</scope>
    <source>
        <strain evidence="1">B73</strain>
    </source>
</reference>
<reference evidence="1" key="1">
    <citation type="journal article" date="2009" name="PLoS Genet.">
        <title>Sequencing, mapping, and analysis of 27,455 maize full-length cDNAs.</title>
        <authorList>
            <person name="Soderlund C."/>
            <person name="Descour A."/>
            <person name="Kudrna D."/>
            <person name="Bomhoff M."/>
            <person name="Boyd L."/>
            <person name="Currie J."/>
            <person name="Angelova A."/>
            <person name="Collura K."/>
            <person name="Wissotski M."/>
            <person name="Ashley E."/>
            <person name="Morrow D."/>
            <person name="Fernandes J."/>
            <person name="Walbot V."/>
            <person name="Yu Y."/>
        </authorList>
    </citation>
    <scope>NUCLEOTIDE SEQUENCE</scope>
    <source>
        <strain evidence="1">B73</strain>
    </source>
</reference>
<name>C4J7M0_MAIZE</name>
<sequence length="42" mass="4970">MLLHSPHQQEAWIHIKLQGGRKVIHEKQKNKCYLKTQCSISE</sequence>
<dbReference type="EMBL" id="BT086817">
    <property type="protein sequence ID" value="ACR37170.1"/>
    <property type="molecule type" value="mRNA"/>
</dbReference>
<evidence type="ECO:0000313" key="1">
    <source>
        <dbReference type="EMBL" id="ACR37170.1"/>
    </source>
</evidence>
<proteinExistence type="evidence at transcript level"/>
<organism evidence="1">
    <name type="scientific">Zea mays</name>
    <name type="common">Maize</name>
    <dbReference type="NCBI Taxonomy" id="4577"/>
    <lineage>
        <taxon>Eukaryota</taxon>
        <taxon>Viridiplantae</taxon>
        <taxon>Streptophyta</taxon>
        <taxon>Embryophyta</taxon>
        <taxon>Tracheophyta</taxon>
        <taxon>Spermatophyta</taxon>
        <taxon>Magnoliopsida</taxon>
        <taxon>Liliopsida</taxon>
        <taxon>Poales</taxon>
        <taxon>Poaceae</taxon>
        <taxon>PACMAD clade</taxon>
        <taxon>Panicoideae</taxon>
        <taxon>Andropogonodae</taxon>
        <taxon>Andropogoneae</taxon>
        <taxon>Tripsacinae</taxon>
        <taxon>Zea</taxon>
    </lineage>
</organism>
<accession>C4J7M0</accession>